<keyword evidence="7 8" id="KW-0924">Ammonia transport</keyword>
<dbReference type="InterPro" id="IPR029020">
    <property type="entry name" value="Ammonium/urea_transptr"/>
</dbReference>
<dbReference type="GO" id="GO:0005886">
    <property type="term" value="C:plasma membrane"/>
    <property type="evidence" value="ECO:0000318"/>
    <property type="project" value="GO_Central"/>
</dbReference>
<keyword evidence="6 8" id="KW-0472">Membrane</keyword>
<dbReference type="PRINTS" id="PR00342">
    <property type="entry name" value="RHESUSRHD"/>
</dbReference>
<dbReference type="Gene3D" id="1.10.3430.10">
    <property type="entry name" value="Ammonium transporter AmtB like domains"/>
    <property type="match status" value="1"/>
</dbReference>
<evidence type="ECO:0000256" key="7">
    <source>
        <dbReference type="ARBA" id="ARBA00023177"/>
    </source>
</evidence>
<dbReference type="Proteomes" id="UP000054558">
    <property type="component" value="Unassembled WGS sequence"/>
</dbReference>
<dbReference type="PANTHER" id="PTHR43029">
    <property type="entry name" value="AMMONIUM TRANSPORTER MEP2"/>
    <property type="match status" value="1"/>
</dbReference>
<dbReference type="InterPro" id="IPR001905">
    <property type="entry name" value="Ammonium_transpt"/>
</dbReference>
<evidence type="ECO:0000256" key="8">
    <source>
        <dbReference type="RuleBase" id="RU362002"/>
    </source>
</evidence>
<evidence type="ECO:0000256" key="3">
    <source>
        <dbReference type="ARBA" id="ARBA00022448"/>
    </source>
</evidence>
<evidence type="ECO:0000256" key="5">
    <source>
        <dbReference type="ARBA" id="ARBA00022989"/>
    </source>
</evidence>
<evidence type="ECO:0000256" key="1">
    <source>
        <dbReference type="ARBA" id="ARBA00004141"/>
    </source>
</evidence>
<accession>A0A1Y1HZK4</accession>
<feature type="transmembrane region" description="Helical" evidence="8">
    <location>
        <begin position="52"/>
        <end position="71"/>
    </location>
</feature>
<keyword evidence="12" id="KW-1185">Reference proteome</keyword>
<dbReference type="AlphaFoldDB" id="A0A1Y1HZK4"/>
<keyword evidence="5 8" id="KW-1133">Transmembrane helix</keyword>
<evidence type="ECO:0000313" key="12">
    <source>
        <dbReference type="Proteomes" id="UP000054558"/>
    </source>
</evidence>
<evidence type="ECO:0000256" key="2">
    <source>
        <dbReference type="ARBA" id="ARBA00005887"/>
    </source>
</evidence>
<feature type="transmembrane region" description="Helical" evidence="8">
    <location>
        <begin position="240"/>
        <end position="264"/>
    </location>
</feature>
<organism evidence="11 12">
    <name type="scientific">Klebsormidium nitens</name>
    <name type="common">Green alga</name>
    <name type="synonym">Ulothrix nitens</name>
    <dbReference type="NCBI Taxonomy" id="105231"/>
    <lineage>
        <taxon>Eukaryota</taxon>
        <taxon>Viridiplantae</taxon>
        <taxon>Streptophyta</taxon>
        <taxon>Klebsormidiophyceae</taxon>
        <taxon>Klebsormidiales</taxon>
        <taxon>Klebsormidiaceae</taxon>
        <taxon>Klebsormidium</taxon>
    </lineage>
</organism>
<feature type="transmembrane region" description="Helical" evidence="8">
    <location>
        <begin position="140"/>
        <end position="166"/>
    </location>
</feature>
<evidence type="ECO:0000256" key="6">
    <source>
        <dbReference type="ARBA" id="ARBA00023136"/>
    </source>
</evidence>
<dbReference type="OrthoDB" id="534912at2759"/>
<comment type="subcellular location">
    <subcellularLocation>
        <location evidence="8">Cell membrane</location>
        <topology evidence="8">Multi-pass membrane protein</topology>
    </subcellularLocation>
    <subcellularLocation>
        <location evidence="1">Membrane</location>
        <topology evidence="1">Multi-pass membrane protein</topology>
    </subcellularLocation>
</comment>
<evidence type="ECO:0000256" key="4">
    <source>
        <dbReference type="ARBA" id="ARBA00022692"/>
    </source>
</evidence>
<feature type="transmembrane region" description="Helical" evidence="8">
    <location>
        <begin position="178"/>
        <end position="197"/>
    </location>
</feature>
<sequence length="480" mass="51083">MSAPPPGSFLDTGDNAWQLTSATLVGLQTMVGLVMIYGGVVKKKWAINSAFMVMYAYAAVMLVWVICGYRFSFGKWLIPFWGRPGTTLGAGFESTQANLYAAYITPAYGMATMVFFQGVFAAITVALIAGALLGRMSFLAWMLFVPLWLVCSYSVCAFSIWGGGFLYKWGVLDYSGGYVIHVSSGTAGHVAAAWLGPRLLRDRERFPPNNVIFVMAGAGMLWLGWNGFNGGDPYSANVDAGVAVLNTNIAAATSMLVWILLDYVFFGKPSVIGAVQGIITGLVVITPGAGFIPGWAAIVEGVCSGSVPWFTMMVLARKVPLFKIVDDVLGVVHTHAVTGLLGGILTGVFTLRDLAASFPTFRPSNGLVQGGGGQFGKQIVGGLFVVGWNIVLTSLIMLFLKLIVPLRMSDAHLEIGDDAAHGEEAYALWGEGMTYDESQHGWSGPEEKSAHAERVVKEGGSPEGMAAGGEHTRLKSAAMV</sequence>
<keyword evidence="4 8" id="KW-0812">Transmembrane</keyword>
<dbReference type="GO" id="GO:0008519">
    <property type="term" value="F:ammonium channel activity"/>
    <property type="evidence" value="ECO:0000318"/>
    <property type="project" value="GO_Central"/>
</dbReference>
<dbReference type="PANTHER" id="PTHR43029:SF10">
    <property type="entry name" value="AMMONIUM TRANSPORTER MEP2"/>
    <property type="match status" value="1"/>
</dbReference>
<feature type="domain" description="Ammonium transporter AmtB-like" evidence="10">
    <location>
        <begin position="16"/>
        <end position="426"/>
    </location>
</feature>
<feature type="transmembrane region" description="Helical" evidence="8">
    <location>
        <begin position="20"/>
        <end position="40"/>
    </location>
</feature>
<keyword evidence="3 8" id="KW-0813">Transport</keyword>
<dbReference type="InterPro" id="IPR002229">
    <property type="entry name" value="RhesusRHD"/>
</dbReference>
<evidence type="ECO:0000259" key="10">
    <source>
        <dbReference type="Pfam" id="PF00909"/>
    </source>
</evidence>
<evidence type="ECO:0000256" key="9">
    <source>
        <dbReference type="SAM" id="MobiDB-lite"/>
    </source>
</evidence>
<feature type="transmembrane region" description="Helical" evidence="8">
    <location>
        <begin position="108"/>
        <end position="133"/>
    </location>
</feature>
<protein>
    <recommendedName>
        <fullName evidence="8">Ammonium transporter</fullName>
    </recommendedName>
</protein>
<feature type="transmembrane region" description="Helical" evidence="8">
    <location>
        <begin position="295"/>
        <end position="316"/>
    </location>
</feature>
<dbReference type="SUPFAM" id="SSF111352">
    <property type="entry name" value="Ammonium transporter"/>
    <property type="match status" value="1"/>
</dbReference>
<name>A0A1Y1HZK4_KLENI</name>
<dbReference type="Pfam" id="PF00909">
    <property type="entry name" value="Ammonium_transp"/>
    <property type="match status" value="1"/>
</dbReference>
<feature type="region of interest" description="Disordered" evidence="9">
    <location>
        <begin position="459"/>
        <end position="480"/>
    </location>
</feature>
<dbReference type="OMA" id="WTSIVYE"/>
<feature type="transmembrane region" description="Helical" evidence="8">
    <location>
        <begin position="379"/>
        <end position="400"/>
    </location>
</feature>
<dbReference type="GO" id="GO:0072488">
    <property type="term" value="P:ammonium transmembrane transport"/>
    <property type="evidence" value="ECO:0000318"/>
    <property type="project" value="GO_Central"/>
</dbReference>
<dbReference type="NCBIfam" id="TIGR00836">
    <property type="entry name" value="amt"/>
    <property type="match status" value="1"/>
</dbReference>
<dbReference type="EMBL" id="DF237025">
    <property type="protein sequence ID" value="GAQ81288.1"/>
    <property type="molecule type" value="Genomic_DNA"/>
</dbReference>
<comment type="similarity">
    <text evidence="2 8">Belongs to the ammonia transporter channel (TC 1.A.11.2) family.</text>
</comment>
<dbReference type="InterPro" id="IPR024041">
    <property type="entry name" value="NH4_transpt_AmtB-like_dom"/>
</dbReference>
<evidence type="ECO:0000313" key="11">
    <source>
        <dbReference type="EMBL" id="GAQ81288.1"/>
    </source>
</evidence>
<feature type="transmembrane region" description="Helical" evidence="8">
    <location>
        <begin position="271"/>
        <end position="289"/>
    </location>
</feature>
<proteinExistence type="inferred from homology"/>
<reference evidence="11 12" key="1">
    <citation type="journal article" date="2014" name="Nat. Commun.">
        <title>Klebsormidium flaccidum genome reveals primary factors for plant terrestrial adaptation.</title>
        <authorList>
            <person name="Hori K."/>
            <person name="Maruyama F."/>
            <person name="Fujisawa T."/>
            <person name="Togashi T."/>
            <person name="Yamamoto N."/>
            <person name="Seo M."/>
            <person name="Sato S."/>
            <person name="Yamada T."/>
            <person name="Mori H."/>
            <person name="Tajima N."/>
            <person name="Moriyama T."/>
            <person name="Ikeuchi M."/>
            <person name="Watanabe M."/>
            <person name="Wada H."/>
            <person name="Kobayashi K."/>
            <person name="Saito M."/>
            <person name="Masuda T."/>
            <person name="Sasaki-Sekimoto Y."/>
            <person name="Mashiguchi K."/>
            <person name="Awai K."/>
            <person name="Shimojima M."/>
            <person name="Masuda S."/>
            <person name="Iwai M."/>
            <person name="Nobusawa T."/>
            <person name="Narise T."/>
            <person name="Kondo S."/>
            <person name="Saito H."/>
            <person name="Sato R."/>
            <person name="Murakawa M."/>
            <person name="Ihara Y."/>
            <person name="Oshima-Yamada Y."/>
            <person name="Ohtaka K."/>
            <person name="Satoh M."/>
            <person name="Sonobe K."/>
            <person name="Ishii M."/>
            <person name="Ohtani R."/>
            <person name="Kanamori-Sato M."/>
            <person name="Honoki R."/>
            <person name="Miyazaki D."/>
            <person name="Mochizuki H."/>
            <person name="Umetsu J."/>
            <person name="Higashi K."/>
            <person name="Shibata D."/>
            <person name="Kamiya Y."/>
            <person name="Sato N."/>
            <person name="Nakamura Y."/>
            <person name="Tabata S."/>
            <person name="Ida S."/>
            <person name="Kurokawa K."/>
            <person name="Ohta H."/>
        </authorList>
    </citation>
    <scope>NUCLEOTIDE SEQUENCE [LARGE SCALE GENOMIC DNA]</scope>
    <source>
        <strain evidence="11 12">NIES-2285</strain>
    </source>
</reference>
<feature type="transmembrane region" description="Helical" evidence="8">
    <location>
        <begin position="328"/>
        <end position="351"/>
    </location>
</feature>
<gene>
    <name evidence="11" type="ORF">KFL_000760170</name>
</gene>
<dbReference type="STRING" id="105231.A0A1Y1HZK4"/>
<feature type="transmembrane region" description="Helical" evidence="8">
    <location>
        <begin position="209"/>
        <end position="228"/>
    </location>
</feature>